<evidence type="ECO:0000256" key="1">
    <source>
        <dbReference type="SAM" id="MobiDB-lite"/>
    </source>
</evidence>
<protein>
    <recommendedName>
        <fullName evidence="4">Transcriptional regulator</fullName>
    </recommendedName>
</protein>
<feature type="region of interest" description="Disordered" evidence="1">
    <location>
        <begin position="115"/>
        <end position="145"/>
    </location>
</feature>
<feature type="compositionally biased region" description="Basic residues" evidence="1">
    <location>
        <begin position="116"/>
        <end position="125"/>
    </location>
</feature>
<evidence type="ECO:0008006" key="4">
    <source>
        <dbReference type="Google" id="ProtNLM"/>
    </source>
</evidence>
<gene>
    <name evidence="2" type="ORF">REJC140_03608</name>
</gene>
<feature type="region of interest" description="Disordered" evidence="1">
    <location>
        <begin position="13"/>
        <end position="51"/>
    </location>
</feature>
<dbReference type="EMBL" id="CABFWF030000011">
    <property type="protein sequence ID" value="CAD7037022.1"/>
    <property type="molecule type" value="Genomic_DNA"/>
</dbReference>
<feature type="region of interest" description="Disordered" evidence="1">
    <location>
        <begin position="71"/>
        <end position="94"/>
    </location>
</feature>
<evidence type="ECO:0000313" key="2">
    <source>
        <dbReference type="EMBL" id="CAD7037022.1"/>
    </source>
</evidence>
<sequence length="180" mass="19347">MASPLKFLRRIWSRGSDRKQDADTADDPRPEVLSIAGPAGTLVEEGSDDAARPAGFELQNLADIVSAKAGVEREKGDGGRANILAIDGSTSTDEADEPVAAAHDATEANSAVAGLTRKRRGHSKPARQVVVPPQVSHGPDTASDERMSLDEEIKVLKGQLASRLKVQNEQLKKMLERFER</sequence>
<proteinExistence type="predicted"/>
<feature type="compositionally biased region" description="Basic and acidic residues" evidence="1">
    <location>
        <begin position="15"/>
        <end position="30"/>
    </location>
</feature>
<name>A0ABN7JLG3_9HYPH</name>
<accession>A0ABN7JLG3</accession>
<organism evidence="2 3">
    <name type="scientific">Pseudorhizobium endolithicum</name>
    <dbReference type="NCBI Taxonomy" id="1191678"/>
    <lineage>
        <taxon>Bacteria</taxon>
        <taxon>Pseudomonadati</taxon>
        <taxon>Pseudomonadota</taxon>
        <taxon>Alphaproteobacteria</taxon>
        <taxon>Hyphomicrobiales</taxon>
        <taxon>Rhizobiaceae</taxon>
        <taxon>Rhizobium/Agrobacterium group</taxon>
        <taxon>Pseudorhizobium</taxon>
    </lineage>
</organism>
<dbReference type="Proteomes" id="UP000606921">
    <property type="component" value="Unassembled WGS sequence"/>
</dbReference>
<keyword evidence="3" id="KW-1185">Reference proteome</keyword>
<reference evidence="2 3" key="1">
    <citation type="submission" date="2020-11" db="EMBL/GenBank/DDBJ databases">
        <authorList>
            <person name="Lassalle F."/>
        </authorList>
    </citation>
    <scope>NUCLEOTIDE SEQUENCE [LARGE SCALE GENOMIC DNA]</scope>
    <source>
        <strain evidence="2 3">JC140</strain>
    </source>
</reference>
<evidence type="ECO:0000313" key="3">
    <source>
        <dbReference type="Proteomes" id="UP000606921"/>
    </source>
</evidence>
<comment type="caution">
    <text evidence="2">The sequence shown here is derived from an EMBL/GenBank/DDBJ whole genome shotgun (WGS) entry which is preliminary data.</text>
</comment>